<dbReference type="STRING" id="1443111.Z949_2223"/>
<reference evidence="1 2" key="1">
    <citation type="submission" date="2018-09" db="EMBL/GenBank/DDBJ databases">
        <title>Genomic Encyclopedia of Archaeal and Bacterial Type Strains, Phase II (KMG-II): from individual species to whole genera.</title>
        <authorList>
            <person name="Goeker M."/>
        </authorList>
    </citation>
    <scope>NUCLEOTIDE SEQUENCE [LARGE SCALE GENOMIC DNA]</scope>
    <source>
        <strain evidence="1 2">DSM 11458</strain>
    </source>
</reference>
<gene>
    <name evidence="1" type="ORF">C8N30_0264</name>
</gene>
<organism evidence="1 2">
    <name type="scientific">Sulfitobacter guttiformis</name>
    <dbReference type="NCBI Taxonomy" id="74349"/>
    <lineage>
        <taxon>Bacteria</taxon>
        <taxon>Pseudomonadati</taxon>
        <taxon>Pseudomonadota</taxon>
        <taxon>Alphaproteobacteria</taxon>
        <taxon>Rhodobacterales</taxon>
        <taxon>Roseobacteraceae</taxon>
        <taxon>Sulfitobacter</taxon>
    </lineage>
</organism>
<name>A0A420DNG9_9RHOB</name>
<evidence type="ECO:0000313" key="1">
    <source>
        <dbReference type="EMBL" id="RKE95727.1"/>
    </source>
</evidence>
<sequence>MFEFILLLGVLGLAAYAYRRFGRSSLGGGGGMTAPAPVRAAARRLGYRVQPNGHITQSIHTPELCIAALATAFSQMDKREHLPEGVIAASLEKRLNVEAREAGDLAMLGTWLVTQSGGASPAFQLLAKRLKQLDHGPDFDKLMRVLGHITAAGSKGMASAPQADALGALASIFRTA</sequence>
<evidence type="ECO:0000313" key="2">
    <source>
        <dbReference type="Proteomes" id="UP000284407"/>
    </source>
</evidence>
<dbReference type="EMBL" id="RAQK01000001">
    <property type="protein sequence ID" value="RKE95727.1"/>
    <property type="molecule type" value="Genomic_DNA"/>
</dbReference>
<comment type="caution">
    <text evidence="1">The sequence shown here is derived from an EMBL/GenBank/DDBJ whole genome shotgun (WGS) entry which is preliminary data.</text>
</comment>
<dbReference type="OrthoDB" id="8478875at2"/>
<dbReference type="Proteomes" id="UP000284407">
    <property type="component" value="Unassembled WGS sequence"/>
</dbReference>
<dbReference type="AlphaFoldDB" id="A0A420DNG9"/>
<protein>
    <submittedName>
        <fullName evidence="1">Uncharacterized protein</fullName>
    </submittedName>
</protein>
<dbReference type="RefSeq" id="WP_025062684.1">
    <property type="nucleotide sequence ID" value="NZ_RAQK01000001.1"/>
</dbReference>
<proteinExistence type="predicted"/>
<accession>A0A420DNG9</accession>
<keyword evidence="2" id="KW-1185">Reference proteome</keyword>